<comment type="similarity">
    <text evidence="1">Belongs to the universal stress protein A family.</text>
</comment>
<feature type="domain" description="UspA" evidence="2">
    <location>
        <begin position="62"/>
        <end position="208"/>
    </location>
</feature>
<comment type="caution">
    <text evidence="3">The sequence shown here is derived from an EMBL/GenBank/DDBJ whole genome shotgun (WGS) entry which is preliminary data.</text>
</comment>
<dbReference type="InterPro" id="IPR006016">
    <property type="entry name" value="UspA"/>
</dbReference>
<dbReference type="Pfam" id="PF00582">
    <property type="entry name" value="Usp"/>
    <property type="match status" value="1"/>
</dbReference>
<feature type="non-terminal residue" evidence="3">
    <location>
        <position position="1"/>
    </location>
</feature>
<dbReference type="Gene3D" id="3.40.50.620">
    <property type="entry name" value="HUPs"/>
    <property type="match status" value="2"/>
</dbReference>
<evidence type="ECO:0000259" key="2">
    <source>
        <dbReference type="Pfam" id="PF00582"/>
    </source>
</evidence>
<protein>
    <recommendedName>
        <fullName evidence="2">UspA domain-containing protein</fullName>
    </recommendedName>
</protein>
<name>X0UVE6_9ZZZZ</name>
<accession>X0UVE6</accession>
<dbReference type="AlphaFoldDB" id="X0UVE6"/>
<dbReference type="EMBL" id="BARS01022715">
    <property type="protein sequence ID" value="GAG03177.1"/>
    <property type="molecule type" value="Genomic_DNA"/>
</dbReference>
<evidence type="ECO:0000256" key="1">
    <source>
        <dbReference type="ARBA" id="ARBA00008791"/>
    </source>
</evidence>
<reference evidence="3" key="1">
    <citation type="journal article" date="2014" name="Front. Microbiol.">
        <title>High frequency of phylogenetically diverse reductive dehalogenase-homologous genes in deep subseafloor sedimentary metagenomes.</title>
        <authorList>
            <person name="Kawai M."/>
            <person name="Futagami T."/>
            <person name="Toyoda A."/>
            <person name="Takaki Y."/>
            <person name="Nishi S."/>
            <person name="Hori S."/>
            <person name="Arai W."/>
            <person name="Tsubouchi T."/>
            <person name="Morono Y."/>
            <person name="Uchiyama I."/>
            <person name="Ito T."/>
            <person name="Fujiyama A."/>
            <person name="Inagaki F."/>
            <person name="Takami H."/>
        </authorList>
    </citation>
    <scope>NUCLEOTIDE SEQUENCE</scope>
    <source>
        <strain evidence="3">Expedition CK06-06</strain>
    </source>
</reference>
<dbReference type="CDD" id="cd00293">
    <property type="entry name" value="USP-like"/>
    <property type="match status" value="1"/>
</dbReference>
<sequence length="217" mass="24020">NGVARDILEEAGDNYDAVVVGRQGLSSVELKDHLIGSTTNRLAAHMKKVPLWIVGGKPDAGKILIAMDESLLSIKALDYVADMIEVTSSQIYLVHVMRELHFFPREHEKFCTLEEKEDLISKTEEDVKGAERRACDVFAEASRRLKEAGITPERIDNKIVTRMASRAAGIVEEARKNGCGTIVVGRRGLSDLEDLFLGSMSNKVLQIAEDLSVWLVQ</sequence>
<dbReference type="SUPFAM" id="SSF52402">
    <property type="entry name" value="Adenine nucleotide alpha hydrolases-like"/>
    <property type="match status" value="1"/>
</dbReference>
<evidence type="ECO:0000313" key="3">
    <source>
        <dbReference type="EMBL" id="GAG03177.1"/>
    </source>
</evidence>
<organism evidence="3">
    <name type="scientific">marine sediment metagenome</name>
    <dbReference type="NCBI Taxonomy" id="412755"/>
    <lineage>
        <taxon>unclassified sequences</taxon>
        <taxon>metagenomes</taxon>
        <taxon>ecological metagenomes</taxon>
    </lineage>
</organism>
<proteinExistence type="inferred from homology"/>
<dbReference type="InterPro" id="IPR014729">
    <property type="entry name" value="Rossmann-like_a/b/a_fold"/>
</dbReference>
<dbReference type="PANTHER" id="PTHR46268">
    <property type="entry name" value="STRESS RESPONSE PROTEIN NHAX"/>
    <property type="match status" value="1"/>
</dbReference>
<gene>
    <name evidence="3" type="ORF">S01H1_36272</name>
</gene>
<dbReference type="PANTHER" id="PTHR46268:SF6">
    <property type="entry name" value="UNIVERSAL STRESS PROTEIN UP12"/>
    <property type="match status" value="1"/>
</dbReference>